<dbReference type="EMBL" id="JMQM01000001">
    <property type="protein sequence ID" value="KFB10356.1"/>
    <property type="molecule type" value="Genomic_DNA"/>
</dbReference>
<dbReference type="Gene3D" id="3.30.420.10">
    <property type="entry name" value="Ribonuclease H-like superfamily/Ribonuclease H"/>
    <property type="match status" value="1"/>
</dbReference>
<dbReference type="InterPro" id="IPR012337">
    <property type="entry name" value="RNaseH-like_sf"/>
</dbReference>
<proteinExistence type="predicted"/>
<accession>A0A084UBM0</accession>
<dbReference type="Proteomes" id="UP000053675">
    <property type="component" value="Unassembled WGS sequence"/>
</dbReference>
<dbReference type="AlphaFoldDB" id="A0A084UBM0"/>
<dbReference type="PATRIC" id="fig|472175.3.peg.1402"/>
<dbReference type="STRING" id="472175.EL18_01387"/>
<keyword evidence="2" id="KW-1185">Reference proteome</keyword>
<name>A0A084UBM0_9HYPH</name>
<dbReference type="InterPro" id="IPR036397">
    <property type="entry name" value="RNaseH_sf"/>
</dbReference>
<gene>
    <name evidence="1" type="ORF">EL18_01387</name>
</gene>
<dbReference type="OrthoDB" id="8221184at2"/>
<protein>
    <submittedName>
        <fullName evidence="1">Uncharacterized protein</fullName>
    </submittedName>
</protein>
<sequence length="201" mass="21717">MKIMGLDPSQSCGWAIYDDQLPISAMLCGVLKVKGVRGKFELNAGQLAPKLVELIKAQGKPDFAVIEQAPRRPFSAGKNRGPEGLLAGMGVEQESEAAGAAMGGLQATLSTNQMAATCAAVLGAYKVPFITMTDETWRKLSYGFGRNKGWGRAEWKKHARQKCGQVRITVTNDDMAEACWIAFAGASSQEFKMLQMQRQAA</sequence>
<evidence type="ECO:0000313" key="2">
    <source>
        <dbReference type="Proteomes" id="UP000053675"/>
    </source>
</evidence>
<evidence type="ECO:0000313" key="1">
    <source>
        <dbReference type="EMBL" id="KFB10356.1"/>
    </source>
</evidence>
<dbReference type="SUPFAM" id="SSF53098">
    <property type="entry name" value="Ribonuclease H-like"/>
    <property type="match status" value="1"/>
</dbReference>
<dbReference type="GO" id="GO:0003676">
    <property type="term" value="F:nucleic acid binding"/>
    <property type="evidence" value="ECO:0007669"/>
    <property type="project" value="InterPro"/>
</dbReference>
<comment type="caution">
    <text evidence="1">The sequence shown here is derived from an EMBL/GenBank/DDBJ whole genome shotgun (WGS) entry which is preliminary data.</text>
</comment>
<reference evidence="1 2" key="1">
    <citation type="submission" date="2014-05" db="EMBL/GenBank/DDBJ databases">
        <title>Draft Genome Sequence of Nitratireductor basaltis Strain UMTGB225, A Marine Bacterium Isolated from Green Barrel Tunicate.</title>
        <authorList>
            <person name="Gan H.Y."/>
        </authorList>
    </citation>
    <scope>NUCLEOTIDE SEQUENCE [LARGE SCALE GENOMIC DNA]</scope>
    <source>
        <strain evidence="1 2">UMTGB225</strain>
    </source>
</reference>
<organism evidence="1 2">
    <name type="scientific">Nitratireductor basaltis</name>
    <dbReference type="NCBI Taxonomy" id="472175"/>
    <lineage>
        <taxon>Bacteria</taxon>
        <taxon>Pseudomonadati</taxon>
        <taxon>Pseudomonadota</taxon>
        <taxon>Alphaproteobacteria</taxon>
        <taxon>Hyphomicrobiales</taxon>
        <taxon>Phyllobacteriaceae</taxon>
        <taxon>Nitratireductor</taxon>
    </lineage>
</organism>
<dbReference type="RefSeq" id="WP_036481075.1">
    <property type="nucleotide sequence ID" value="NZ_JMQM01000001.1"/>
</dbReference>
<dbReference type="eggNOG" id="COG0817">
    <property type="taxonomic scope" value="Bacteria"/>
</dbReference>